<evidence type="ECO:0000259" key="2">
    <source>
        <dbReference type="Pfam" id="PF13690"/>
    </source>
</evidence>
<dbReference type="Pfam" id="PF13690">
    <property type="entry name" value="CheX"/>
    <property type="match status" value="1"/>
</dbReference>
<name>A0A1X7LSW0_9BACL</name>
<dbReference type="Gene3D" id="3.40.1550.10">
    <property type="entry name" value="CheC-like"/>
    <property type="match status" value="1"/>
</dbReference>
<accession>A0A1X7LSW0</accession>
<sequence length="151" mass="16590">MLFMEAKWIHPFLHSACTVIEQVVQVRPERGEMEMTVWSGDHDLLVKIELTGQLSLDIAFGLSEEVAVKMASAMMGGYPLESLDMMGESAISELSNMISGNASTLLYNEGIIVDITPPQLFRSEALGQDSAMAVPLHLEHIGRFDVLVRVG</sequence>
<gene>
    <name evidence="3" type="ORF">SAMN06295960_4240</name>
</gene>
<dbReference type="EMBL" id="FXAZ01000007">
    <property type="protein sequence ID" value="SMG56750.1"/>
    <property type="molecule type" value="Genomic_DNA"/>
</dbReference>
<evidence type="ECO:0000313" key="3">
    <source>
        <dbReference type="EMBL" id="SMG56750.1"/>
    </source>
</evidence>
<protein>
    <submittedName>
        <fullName evidence="3">Chemotaxis protein CheX</fullName>
    </submittedName>
</protein>
<evidence type="ECO:0000256" key="1">
    <source>
        <dbReference type="ARBA" id="ARBA00022500"/>
    </source>
</evidence>
<dbReference type="GO" id="GO:0006935">
    <property type="term" value="P:chemotaxis"/>
    <property type="evidence" value="ECO:0007669"/>
    <property type="project" value="UniProtKB-KW"/>
</dbReference>
<organism evidence="3 4">
    <name type="scientific">Paenibacillus aquistagni</name>
    <dbReference type="NCBI Taxonomy" id="1852522"/>
    <lineage>
        <taxon>Bacteria</taxon>
        <taxon>Bacillati</taxon>
        <taxon>Bacillota</taxon>
        <taxon>Bacilli</taxon>
        <taxon>Bacillales</taxon>
        <taxon>Paenibacillaceae</taxon>
        <taxon>Paenibacillus</taxon>
    </lineage>
</organism>
<dbReference type="InterPro" id="IPR028051">
    <property type="entry name" value="CheX-like_dom"/>
</dbReference>
<dbReference type="PANTHER" id="PTHR39452">
    <property type="entry name" value="CHEY-P PHOSPHATASE CHEX"/>
    <property type="match status" value="1"/>
</dbReference>
<keyword evidence="4" id="KW-1185">Reference proteome</keyword>
<dbReference type="SUPFAM" id="SSF103039">
    <property type="entry name" value="CheC-like"/>
    <property type="match status" value="1"/>
</dbReference>
<dbReference type="AlphaFoldDB" id="A0A1X7LSW0"/>
<reference evidence="3 4" key="1">
    <citation type="submission" date="2017-04" db="EMBL/GenBank/DDBJ databases">
        <authorList>
            <person name="Afonso C.L."/>
            <person name="Miller P.J."/>
            <person name="Scott M.A."/>
            <person name="Spackman E."/>
            <person name="Goraichik I."/>
            <person name="Dimitrov K.M."/>
            <person name="Suarez D.L."/>
            <person name="Swayne D.E."/>
        </authorList>
    </citation>
    <scope>NUCLEOTIDE SEQUENCE [LARGE SCALE GENOMIC DNA]</scope>
    <source>
        <strain evidence="3 4">11</strain>
    </source>
</reference>
<feature type="domain" description="Chemotaxis phosphatase CheX-like" evidence="2">
    <location>
        <begin position="46"/>
        <end position="125"/>
    </location>
</feature>
<dbReference type="InterPro" id="IPR028976">
    <property type="entry name" value="CheC-like_sf"/>
</dbReference>
<proteinExistence type="predicted"/>
<dbReference type="InterPro" id="IPR038756">
    <property type="entry name" value="CheX-like"/>
</dbReference>
<dbReference type="STRING" id="1852522.SAMN06295960_4240"/>
<dbReference type="Proteomes" id="UP000193834">
    <property type="component" value="Unassembled WGS sequence"/>
</dbReference>
<dbReference type="CDD" id="cd17906">
    <property type="entry name" value="CheX"/>
    <property type="match status" value="1"/>
</dbReference>
<dbReference type="PANTHER" id="PTHR39452:SF1">
    <property type="entry name" value="CHEY-P PHOSPHATASE CHEX"/>
    <property type="match status" value="1"/>
</dbReference>
<keyword evidence="1" id="KW-0145">Chemotaxis</keyword>
<evidence type="ECO:0000313" key="4">
    <source>
        <dbReference type="Proteomes" id="UP000193834"/>
    </source>
</evidence>